<evidence type="ECO:0000313" key="2">
    <source>
        <dbReference type="EMBL" id="CCD18781.1"/>
    </source>
</evidence>
<reference evidence="2 3" key="1">
    <citation type="journal article" date="2012" name="Proc. Natl. Acad. Sci. U.S.A.">
        <title>Antigenic diversity is generated by distinct evolutionary mechanisms in African trypanosome species.</title>
        <authorList>
            <person name="Jackson A.P."/>
            <person name="Berry A."/>
            <person name="Aslett M."/>
            <person name="Allison H.C."/>
            <person name="Burton P."/>
            <person name="Vavrova-Anderson J."/>
            <person name="Brown R."/>
            <person name="Browne H."/>
            <person name="Corton N."/>
            <person name="Hauser H."/>
            <person name="Gamble J."/>
            <person name="Gilderthorp R."/>
            <person name="Marcello L."/>
            <person name="McQuillan J."/>
            <person name="Otto T.D."/>
            <person name="Quail M.A."/>
            <person name="Sanders M.J."/>
            <person name="van Tonder A."/>
            <person name="Ginger M.L."/>
            <person name="Field M.C."/>
            <person name="Barry J.D."/>
            <person name="Hertz-Fowler C."/>
            <person name="Berriman M."/>
        </authorList>
    </citation>
    <scope>NUCLEOTIDE SEQUENCE</scope>
    <source>
        <strain evidence="2 3">Y486</strain>
    </source>
</reference>
<sequence length="319" mass="33720">MCTKCSLEHTSYRKGSCLYGGNYVFFPNFTQYTGKLSCAGGACATTSSGTTNHLVLCANSTSRDLPGAFRLCYYTQRWNLGTLKACDDCTITDHDNITDGEWPAESQTQESSDVKEGEHDTSPSQAPDERQNVNNGTEVPQSSNGVPESDVGVKPAEDAGEAAHGRHSHEQPVEEPNSDEESAVDPSDEENKEEAQPRDEKETEEVPISDPKHEDGVTHSGVTESTAGDDTSAASTKKSDEKAPEPEGPLEGLAPKQTAGNRTLPYTAITGTAQALNSTLAALPADGVVVAGDGVALWRGRTLAACLPAALLCADVTVF</sequence>
<keyword evidence="3" id="KW-1185">Reference proteome</keyword>
<feature type="compositionally biased region" description="Basic and acidic residues" evidence="1">
    <location>
        <begin position="155"/>
        <end position="172"/>
    </location>
</feature>
<gene>
    <name evidence="2" type="ORF">TvY486_0001320</name>
</gene>
<proteinExistence type="predicted"/>
<evidence type="ECO:0000256" key="1">
    <source>
        <dbReference type="SAM" id="MobiDB-lite"/>
    </source>
</evidence>
<feature type="compositionally biased region" description="Polar residues" evidence="1">
    <location>
        <begin position="132"/>
        <end position="146"/>
    </location>
</feature>
<dbReference type="EMBL" id="CAEX01001854">
    <property type="protein sequence ID" value="CCD18781.1"/>
    <property type="molecule type" value="Genomic_DNA"/>
</dbReference>
<organism evidence="2 3">
    <name type="scientific">Trypanosoma vivax (strain Y486)</name>
    <dbReference type="NCBI Taxonomy" id="1055687"/>
    <lineage>
        <taxon>Eukaryota</taxon>
        <taxon>Discoba</taxon>
        <taxon>Euglenozoa</taxon>
        <taxon>Kinetoplastea</taxon>
        <taxon>Metakinetoplastina</taxon>
        <taxon>Trypanosomatida</taxon>
        <taxon>Trypanosomatidae</taxon>
        <taxon>Trypanosoma</taxon>
        <taxon>Duttonella</taxon>
    </lineage>
</organism>
<evidence type="ECO:0000313" key="3">
    <source>
        <dbReference type="Proteomes" id="UP000009027"/>
    </source>
</evidence>
<feature type="region of interest" description="Disordered" evidence="1">
    <location>
        <begin position="97"/>
        <end position="259"/>
    </location>
</feature>
<dbReference type="VEuPathDB" id="TriTrypDB:TvY486_0001320"/>
<dbReference type="AlphaFoldDB" id="F9WMM4"/>
<accession>F9WMM4</accession>
<protein>
    <submittedName>
        <fullName evidence="2">Uncharacterized protein</fullName>
    </submittedName>
</protein>
<name>F9WMM4_TRYVY</name>
<feature type="compositionally biased region" description="Basic and acidic residues" evidence="1">
    <location>
        <begin position="112"/>
        <end position="131"/>
    </location>
</feature>
<feature type="compositionally biased region" description="Acidic residues" evidence="1">
    <location>
        <begin position="176"/>
        <end position="192"/>
    </location>
</feature>
<dbReference type="Proteomes" id="UP000009027">
    <property type="component" value="Unassembled WGS sequence"/>
</dbReference>
<feature type="compositionally biased region" description="Polar residues" evidence="1">
    <location>
        <begin position="220"/>
        <end position="236"/>
    </location>
</feature>